<feature type="domain" description="Ketoreductase" evidence="3">
    <location>
        <begin position="6"/>
        <end position="187"/>
    </location>
</feature>
<dbReference type="RefSeq" id="WP_345279101.1">
    <property type="nucleotide sequence ID" value="NZ_BAABAJ010000003.1"/>
</dbReference>
<keyword evidence="5" id="KW-1185">Reference proteome</keyword>
<dbReference type="EMBL" id="BAABAJ010000003">
    <property type="protein sequence ID" value="GAA3902903.1"/>
    <property type="molecule type" value="Genomic_DNA"/>
</dbReference>
<evidence type="ECO:0000256" key="2">
    <source>
        <dbReference type="ARBA" id="ARBA00023002"/>
    </source>
</evidence>
<evidence type="ECO:0000259" key="3">
    <source>
        <dbReference type="SMART" id="SM00822"/>
    </source>
</evidence>
<dbReference type="InterPro" id="IPR002347">
    <property type="entry name" value="SDR_fam"/>
</dbReference>
<dbReference type="Pfam" id="PF00106">
    <property type="entry name" value="adh_short"/>
    <property type="match status" value="1"/>
</dbReference>
<dbReference type="SUPFAM" id="SSF51735">
    <property type="entry name" value="NAD(P)-binding Rossmann-fold domains"/>
    <property type="match status" value="1"/>
</dbReference>
<dbReference type="CDD" id="cd05233">
    <property type="entry name" value="SDR_c"/>
    <property type="match status" value="1"/>
</dbReference>
<name>A0ABP7LPG7_9ACTN</name>
<accession>A0ABP7LPG7</accession>
<dbReference type="Gene3D" id="3.40.50.720">
    <property type="entry name" value="NAD(P)-binding Rossmann-like Domain"/>
    <property type="match status" value="1"/>
</dbReference>
<dbReference type="PANTHER" id="PTHR44196">
    <property type="entry name" value="DEHYDROGENASE/REDUCTASE SDR FAMILY MEMBER 7B"/>
    <property type="match status" value="1"/>
</dbReference>
<gene>
    <name evidence="4" type="ORF">GCM10022244_11370</name>
</gene>
<evidence type="ECO:0000256" key="1">
    <source>
        <dbReference type="ARBA" id="ARBA00006484"/>
    </source>
</evidence>
<proteinExistence type="inferred from homology"/>
<evidence type="ECO:0000313" key="4">
    <source>
        <dbReference type="EMBL" id="GAA3902903.1"/>
    </source>
</evidence>
<protein>
    <submittedName>
        <fullName evidence="4">SDR family NAD(P)-dependent oxidoreductase</fullName>
    </submittedName>
</protein>
<sequence length="265" mass="27141">MNATNPLAVVTGASSGIGLALARQFARNGYDLVLAAEDAAPASAAELGGHGTEVTAVRTDLATADGVATLHRRVVETRRPVAALALNAGVGRGGAFLETDLADQQRVIDLNISSTVRLARLLVPSMVADGQGRVLVTSSVAATTPGPYQAVYNASKAFLLSFAQALAHEVRDTGVTVTTLLPGPTDTAFFARADMLDTAIGTGPKDDPDQVAAQAFEALMAGRDKVVAGSVRSRLQGLAGRVLPDGFTAEAHRRVAEPGSGDQGS</sequence>
<dbReference type="InterPro" id="IPR020904">
    <property type="entry name" value="Sc_DH/Rdtase_CS"/>
</dbReference>
<dbReference type="PROSITE" id="PS00061">
    <property type="entry name" value="ADH_SHORT"/>
    <property type="match status" value="1"/>
</dbReference>
<dbReference type="Proteomes" id="UP001501000">
    <property type="component" value="Unassembled WGS sequence"/>
</dbReference>
<dbReference type="SMART" id="SM00822">
    <property type="entry name" value="PKS_KR"/>
    <property type="match status" value="1"/>
</dbReference>
<dbReference type="InterPro" id="IPR036291">
    <property type="entry name" value="NAD(P)-bd_dom_sf"/>
</dbReference>
<dbReference type="InterPro" id="IPR057326">
    <property type="entry name" value="KR_dom"/>
</dbReference>
<keyword evidence="2" id="KW-0560">Oxidoreductase</keyword>
<dbReference type="PRINTS" id="PR00081">
    <property type="entry name" value="GDHRDH"/>
</dbReference>
<evidence type="ECO:0000313" key="5">
    <source>
        <dbReference type="Proteomes" id="UP001501000"/>
    </source>
</evidence>
<comment type="similarity">
    <text evidence="1">Belongs to the short-chain dehydrogenases/reductases (SDR) family.</text>
</comment>
<organism evidence="4 5">
    <name type="scientific">Streptomyces gulbargensis</name>
    <dbReference type="NCBI Taxonomy" id="364901"/>
    <lineage>
        <taxon>Bacteria</taxon>
        <taxon>Bacillati</taxon>
        <taxon>Actinomycetota</taxon>
        <taxon>Actinomycetes</taxon>
        <taxon>Kitasatosporales</taxon>
        <taxon>Streptomycetaceae</taxon>
        <taxon>Streptomyces</taxon>
    </lineage>
</organism>
<reference evidence="5" key="1">
    <citation type="journal article" date="2019" name="Int. J. Syst. Evol. Microbiol.">
        <title>The Global Catalogue of Microorganisms (GCM) 10K type strain sequencing project: providing services to taxonomists for standard genome sequencing and annotation.</title>
        <authorList>
            <consortium name="The Broad Institute Genomics Platform"/>
            <consortium name="The Broad Institute Genome Sequencing Center for Infectious Disease"/>
            <person name="Wu L."/>
            <person name="Ma J."/>
        </authorList>
    </citation>
    <scope>NUCLEOTIDE SEQUENCE [LARGE SCALE GENOMIC DNA]</scope>
    <source>
        <strain evidence="5">JCM 16956</strain>
    </source>
</reference>
<comment type="caution">
    <text evidence="4">The sequence shown here is derived from an EMBL/GenBank/DDBJ whole genome shotgun (WGS) entry which is preliminary data.</text>
</comment>
<dbReference type="PANTHER" id="PTHR44196:SF2">
    <property type="entry name" value="SHORT-CHAIN DEHYDROGENASE-RELATED"/>
    <property type="match status" value="1"/>
</dbReference>